<dbReference type="GeneID" id="78776068"/>
<gene>
    <name evidence="2" type="ORF">GCK72_015491</name>
</gene>
<reference evidence="2 3" key="1">
    <citation type="submission" date="2019-12" db="EMBL/GenBank/DDBJ databases">
        <title>Chromosome-level assembly of the Caenorhabditis remanei genome.</title>
        <authorList>
            <person name="Teterina A.A."/>
            <person name="Willis J.H."/>
            <person name="Phillips P.C."/>
        </authorList>
    </citation>
    <scope>NUCLEOTIDE SEQUENCE [LARGE SCALE GENOMIC DNA]</scope>
    <source>
        <strain evidence="2 3">PX506</strain>
        <tissue evidence="2">Whole organism</tissue>
    </source>
</reference>
<protein>
    <submittedName>
        <fullName evidence="2">Uncharacterized protein</fullName>
    </submittedName>
</protein>
<organism evidence="2 3">
    <name type="scientific">Caenorhabditis remanei</name>
    <name type="common">Caenorhabditis vulgaris</name>
    <dbReference type="NCBI Taxonomy" id="31234"/>
    <lineage>
        <taxon>Eukaryota</taxon>
        <taxon>Metazoa</taxon>
        <taxon>Ecdysozoa</taxon>
        <taxon>Nematoda</taxon>
        <taxon>Chromadorea</taxon>
        <taxon>Rhabditida</taxon>
        <taxon>Rhabditina</taxon>
        <taxon>Rhabditomorpha</taxon>
        <taxon>Rhabditoidea</taxon>
        <taxon>Rhabditidae</taxon>
        <taxon>Peloderinae</taxon>
        <taxon>Caenorhabditis</taxon>
    </lineage>
</organism>
<comment type="caution">
    <text evidence="2">The sequence shown here is derived from an EMBL/GenBank/DDBJ whole genome shotgun (WGS) entry which is preliminary data.</text>
</comment>
<feature type="transmembrane region" description="Helical" evidence="1">
    <location>
        <begin position="29"/>
        <end position="54"/>
    </location>
</feature>
<dbReference type="Proteomes" id="UP000483820">
    <property type="component" value="Chromosome IV"/>
</dbReference>
<keyword evidence="1" id="KW-0812">Transmembrane</keyword>
<proteinExistence type="predicted"/>
<sequence>MRRNGRMPETFEMDSNGDKLRPKRGIAPAVAVGFSIAAFIIAAVTGVLTAWNYICDWIRASQRTEELEKSKKI</sequence>
<dbReference type="RefSeq" id="XP_053585682.1">
    <property type="nucleotide sequence ID" value="XM_053730910.1"/>
</dbReference>
<evidence type="ECO:0000313" key="2">
    <source>
        <dbReference type="EMBL" id="KAF1759031.1"/>
    </source>
</evidence>
<evidence type="ECO:0000313" key="3">
    <source>
        <dbReference type="Proteomes" id="UP000483820"/>
    </source>
</evidence>
<accession>A0A6A5GWN5</accession>
<keyword evidence="1" id="KW-1133">Transmembrane helix</keyword>
<keyword evidence="1" id="KW-0472">Membrane</keyword>
<dbReference type="EMBL" id="WUAV01000004">
    <property type="protein sequence ID" value="KAF1759031.1"/>
    <property type="molecule type" value="Genomic_DNA"/>
</dbReference>
<dbReference type="KEGG" id="crq:GCK72_015491"/>
<name>A0A6A5GWN5_CAERE</name>
<evidence type="ECO:0000256" key="1">
    <source>
        <dbReference type="SAM" id="Phobius"/>
    </source>
</evidence>
<dbReference type="CTD" id="78776068"/>
<dbReference type="AlphaFoldDB" id="A0A6A5GWN5"/>